<feature type="region of interest" description="Disordered" evidence="1">
    <location>
        <begin position="60"/>
        <end position="79"/>
    </location>
</feature>
<reference evidence="2 3" key="1">
    <citation type="submission" date="2016-05" db="EMBL/GenBank/DDBJ databases">
        <title>Genome sequencing reveals origins of a unique bacterial endosymbiosis in the earliest lineages of terrestrial Fungi.</title>
        <authorList>
            <consortium name="DOE Joint Genome Institute"/>
            <person name="Uehling J."/>
            <person name="Gryganskyi A."/>
            <person name="Hameed K."/>
            <person name="Tschaplinski T."/>
            <person name="Misztal P."/>
            <person name="Wu S."/>
            <person name="Desiro A."/>
            <person name="Vande Pol N."/>
            <person name="Du Z.-Y."/>
            <person name="Zienkiewicz A."/>
            <person name="Zienkiewicz K."/>
            <person name="Morin E."/>
            <person name="Tisserant E."/>
            <person name="Splivallo R."/>
            <person name="Hainaut M."/>
            <person name="Henrissat B."/>
            <person name="Ohm R."/>
            <person name="Kuo A."/>
            <person name="Yan J."/>
            <person name="Lipzen A."/>
            <person name="Nolan M."/>
            <person name="Labutti K."/>
            <person name="Barry K."/>
            <person name="Goldstein A."/>
            <person name="Labbe J."/>
            <person name="Schadt C."/>
            <person name="Tuskan G."/>
            <person name="Grigoriev I."/>
            <person name="Martin F."/>
            <person name="Vilgalys R."/>
            <person name="Bonito G."/>
        </authorList>
    </citation>
    <scope>NUCLEOTIDE SEQUENCE [LARGE SCALE GENOMIC DNA]</scope>
    <source>
        <strain evidence="2 3">AG-77</strain>
    </source>
</reference>
<gene>
    <name evidence="2" type="ORF">K457DRAFT_139498</name>
</gene>
<accession>A0A197JRI6</accession>
<dbReference type="EMBL" id="KV442056">
    <property type="protein sequence ID" value="OAQ27573.1"/>
    <property type="molecule type" value="Genomic_DNA"/>
</dbReference>
<dbReference type="Proteomes" id="UP000078512">
    <property type="component" value="Unassembled WGS sequence"/>
</dbReference>
<organism evidence="2 3">
    <name type="scientific">Linnemannia elongata AG-77</name>
    <dbReference type="NCBI Taxonomy" id="1314771"/>
    <lineage>
        <taxon>Eukaryota</taxon>
        <taxon>Fungi</taxon>
        <taxon>Fungi incertae sedis</taxon>
        <taxon>Mucoromycota</taxon>
        <taxon>Mortierellomycotina</taxon>
        <taxon>Mortierellomycetes</taxon>
        <taxon>Mortierellales</taxon>
        <taxon>Mortierellaceae</taxon>
        <taxon>Linnemannia</taxon>
    </lineage>
</organism>
<sequence>MNTRVSKKNIPIAAQSSEDLLANVIPYDNPVGTPPASPQQFDDNADAAQPDLEPADLATAAIEPSPTPGPAAQPVQVPLQPRSPLIGPAIISAVAVAEGVVALPSPQQLGDDADSAQPGPRPADHATAAVGLPPTPGLASQPVQVILQPRSPPISPDVVTVVATAKDVVDEIDIDAEAGPPDEGDM</sequence>
<name>A0A197JRI6_9FUNG</name>
<feature type="region of interest" description="Disordered" evidence="1">
    <location>
        <begin position="105"/>
        <end position="141"/>
    </location>
</feature>
<evidence type="ECO:0000313" key="2">
    <source>
        <dbReference type="EMBL" id="OAQ27573.1"/>
    </source>
</evidence>
<keyword evidence="3" id="KW-1185">Reference proteome</keyword>
<protein>
    <submittedName>
        <fullName evidence="2">Uncharacterized protein</fullName>
    </submittedName>
</protein>
<proteinExistence type="predicted"/>
<feature type="region of interest" description="Disordered" evidence="1">
    <location>
        <begin position="25"/>
        <end position="53"/>
    </location>
</feature>
<evidence type="ECO:0000313" key="3">
    <source>
        <dbReference type="Proteomes" id="UP000078512"/>
    </source>
</evidence>
<dbReference type="AlphaFoldDB" id="A0A197JRI6"/>
<evidence type="ECO:0000256" key="1">
    <source>
        <dbReference type="SAM" id="MobiDB-lite"/>
    </source>
</evidence>